<reference evidence="2" key="1">
    <citation type="journal article" date="2022" name="bioRxiv">
        <title>Sequencing and chromosome-scale assembly of the giantPleurodeles waltlgenome.</title>
        <authorList>
            <person name="Brown T."/>
            <person name="Elewa A."/>
            <person name="Iarovenko S."/>
            <person name="Subramanian E."/>
            <person name="Araus A.J."/>
            <person name="Petzold A."/>
            <person name="Susuki M."/>
            <person name="Suzuki K.-i.T."/>
            <person name="Hayashi T."/>
            <person name="Toyoda A."/>
            <person name="Oliveira C."/>
            <person name="Osipova E."/>
            <person name="Leigh N.D."/>
            <person name="Simon A."/>
            <person name="Yun M.H."/>
        </authorList>
    </citation>
    <scope>NUCLEOTIDE SEQUENCE</scope>
    <source>
        <strain evidence="2">20211129_DDA</strain>
        <tissue evidence="2">Liver</tissue>
    </source>
</reference>
<keyword evidence="3" id="KW-1185">Reference proteome</keyword>
<sequence length="225" mass="23737">MEGEYMVAALSLLKKAGHMDLVKQEALAALRRARKAAQGVAAAVLACSPPRSTIRAEQGARQVQPVLVGRALDGAQMVRRKAQKRPPSLTAGDKCTCIKMVSVAVEATEDVGTGAAHLVKGVYVVDAGVDTEGATLLEPVRGESGAQVVADGGSAGAEGEKQRSDTQQEDKAEQPVSKRARMFIAKRRARWRPRNAAAKRLLRPRKPPSVAAALPRVGASFGSRA</sequence>
<feature type="region of interest" description="Disordered" evidence="1">
    <location>
        <begin position="142"/>
        <end position="225"/>
    </location>
</feature>
<evidence type="ECO:0000313" key="2">
    <source>
        <dbReference type="EMBL" id="KAJ1098175.1"/>
    </source>
</evidence>
<proteinExistence type="predicted"/>
<dbReference type="Proteomes" id="UP001066276">
    <property type="component" value="Chromosome 10"/>
</dbReference>
<organism evidence="2 3">
    <name type="scientific">Pleurodeles waltl</name>
    <name type="common">Iberian ribbed newt</name>
    <dbReference type="NCBI Taxonomy" id="8319"/>
    <lineage>
        <taxon>Eukaryota</taxon>
        <taxon>Metazoa</taxon>
        <taxon>Chordata</taxon>
        <taxon>Craniata</taxon>
        <taxon>Vertebrata</taxon>
        <taxon>Euteleostomi</taxon>
        <taxon>Amphibia</taxon>
        <taxon>Batrachia</taxon>
        <taxon>Caudata</taxon>
        <taxon>Salamandroidea</taxon>
        <taxon>Salamandridae</taxon>
        <taxon>Pleurodelinae</taxon>
        <taxon>Pleurodeles</taxon>
    </lineage>
</organism>
<protein>
    <submittedName>
        <fullName evidence="2">Uncharacterized protein</fullName>
    </submittedName>
</protein>
<name>A0AAV7M2Z9_PLEWA</name>
<evidence type="ECO:0000313" key="3">
    <source>
        <dbReference type="Proteomes" id="UP001066276"/>
    </source>
</evidence>
<evidence type="ECO:0000256" key="1">
    <source>
        <dbReference type="SAM" id="MobiDB-lite"/>
    </source>
</evidence>
<feature type="compositionally biased region" description="Basic residues" evidence="1">
    <location>
        <begin position="178"/>
        <end position="193"/>
    </location>
</feature>
<gene>
    <name evidence="2" type="ORF">NDU88_003291</name>
</gene>
<dbReference type="EMBL" id="JANPWB010000014">
    <property type="protein sequence ID" value="KAJ1098175.1"/>
    <property type="molecule type" value="Genomic_DNA"/>
</dbReference>
<dbReference type="AlphaFoldDB" id="A0AAV7M2Z9"/>
<accession>A0AAV7M2Z9</accession>
<feature type="compositionally biased region" description="Basic and acidic residues" evidence="1">
    <location>
        <begin position="158"/>
        <end position="173"/>
    </location>
</feature>
<comment type="caution">
    <text evidence="2">The sequence shown here is derived from an EMBL/GenBank/DDBJ whole genome shotgun (WGS) entry which is preliminary data.</text>
</comment>